<gene>
    <name evidence="1" type="ORF">DDQ50_10530</name>
</gene>
<protein>
    <submittedName>
        <fullName evidence="1">Uncharacterized protein</fullName>
    </submittedName>
</protein>
<name>A0A2V1HPB3_9MICO</name>
<accession>A0A2V1HPB3</accession>
<dbReference type="EMBL" id="QEOP01000002">
    <property type="protein sequence ID" value="PVZ94171.1"/>
    <property type="molecule type" value="Genomic_DNA"/>
</dbReference>
<evidence type="ECO:0000313" key="2">
    <source>
        <dbReference type="Proteomes" id="UP000244893"/>
    </source>
</evidence>
<sequence>MQEFAFSSVVASNLTGRRFFAVDAPSGGARASSARRPVRVFYLQRDGIYKGWSCCGGSLKQ</sequence>
<keyword evidence="2" id="KW-1185">Reference proteome</keyword>
<evidence type="ECO:0000313" key="1">
    <source>
        <dbReference type="EMBL" id="PVZ94171.1"/>
    </source>
</evidence>
<reference evidence="1 2" key="1">
    <citation type="submission" date="2018-05" db="EMBL/GenBank/DDBJ databases">
        <title>Amnibacterium sp. M8JJ-5, whole genome shotgun sequence.</title>
        <authorList>
            <person name="Tuo L."/>
        </authorList>
    </citation>
    <scope>NUCLEOTIDE SEQUENCE [LARGE SCALE GENOMIC DNA]</scope>
    <source>
        <strain evidence="1 2">M8JJ-5</strain>
    </source>
</reference>
<proteinExistence type="predicted"/>
<dbReference type="AlphaFoldDB" id="A0A2V1HPB3"/>
<organism evidence="1 2">
    <name type="scientific">Amnibacterium flavum</name>
    <dbReference type="NCBI Taxonomy" id="2173173"/>
    <lineage>
        <taxon>Bacteria</taxon>
        <taxon>Bacillati</taxon>
        <taxon>Actinomycetota</taxon>
        <taxon>Actinomycetes</taxon>
        <taxon>Micrococcales</taxon>
        <taxon>Microbacteriaceae</taxon>
        <taxon>Amnibacterium</taxon>
    </lineage>
</organism>
<dbReference type="Proteomes" id="UP000244893">
    <property type="component" value="Unassembled WGS sequence"/>
</dbReference>
<comment type="caution">
    <text evidence="1">The sequence shown here is derived from an EMBL/GenBank/DDBJ whole genome shotgun (WGS) entry which is preliminary data.</text>
</comment>